<feature type="transmembrane region" description="Helical" evidence="1">
    <location>
        <begin position="241"/>
        <end position="261"/>
    </location>
</feature>
<feature type="transmembrane region" description="Helical" evidence="1">
    <location>
        <begin position="86"/>
        <end position="111"/>
    </location>
</feature>
<gene>
    <name evidence="2" type="ORF">COY66_03550</name>
</gene>
<protein>
    <recommendedName>
        <fullName evidence="4">Glycerophosphoryl diester phosphodiesterase membrane domain-containing protein</fullName>
    </recommendedName>
</protein>
<feature type="transmembrane region" description="Helical" evidence="1">
    <location>
        <begin position="217"/>
        <end position="235"/>
    </location>
</feature>
<proteinExistence type="predicted"/>
<reference evidence="2 3" key="1">
    <citation type="submission" date="2017-09" db="EMBL/GenBank/DDBJ databases">
        <title>Depth-based differentiation of microbial function through sediment-hosted aquifers and enrichment of novel symbionts in the deep terrestrial subsurface.</title>
        <authorList>
            <person name="Probst A.J."/>
            <person name="Ladd B."/>
            <person name="Jarett J.K."/>
            <person name="Geller-Mcgrath D.E."/>
            <person name="Sieber C.M."/>
            <person name="Emerson J.B."/>
            <person name="Anantharaman K."/>
            <person name="Thomas B.C."/>
            <person name="Malmstrom R."/>
            <person name="Stieglmeier M."/>
            <person name="Klingl A."/>
            <person name="Woyke T."/>
            <person name="Ryan C.M."/>
            <person name="Banfield J.F."/>
        </authorList>
    </citation>
    <scope>NUCLEOTIDE SEQUENCE [LARGE SCALE GENOMIC DNA]</scope>
    <source>
        <strain evidence="2">CG_4_10_14_0_8_um_filter_42_10</strain>
    </source>
</reference>
<evidence type="ECO:0000313" key="3">
    <source>
        <dbReference type="Proteomes" id="UP000230779"/>
    </source>
</evidence>
<comment type="caution">
    <text evidence="2">The sequence shown here is derived from an EMBL/GenBank/DDBJ whole genome shotgun (WGS) entry which is preliminary data.</text>
</comment>
<evidence type="ECO:0000313" key="2">
    <source>
        <dbReference type="EMBL" id="PIY96648.1"/>
    </source>
</evidence>
<feature type="transmembrane region" description="Helical" evidence="1">
    <location>
        <begin position="273"/>
        <end position="299"/>
    </location>
</feature>
<evidence type="ECO:0008006" key="4">
    <source>
        <dbReference type="Google" id="ProtNLM"/>
    </source>
</evidence>
<dbReference type="AlphaFoldDB" id="A0A2M7RIP8"/>
<name>A0A2M7RIP8_9BACT</name>
<evidence type="ECO:0000256" key="1">
    <source>
        <dbReference type="SAM" id="Phobius"/>
    </source>
</evidence>
<sequence length="330" mass="37564">MIFLYRDILKEAWWITWRNRFLWFFGLFAALLGNGGEYEIIFRNVDTVSNQRTIIYNLQNMSKTGHLQTTWDNIVSYFSAYTLNSVALLLVALVIFVFIVWLVIISQGGLIDSSLKLQSKQNATLESGFVAGRKHFMPLFLLNLLWRVVVYGLLFIVGIPLIFLLLNEGNDFWFTITSFVILVPIAVIISFIIKYSSAFVIYKKEKIGPALKDGWKLFTKNWLISIEMAFVILLINLLFGLALIIGIGLLSIPFVFLLIILKIVGALAAFNVIFYIAVIALFILIFIMGAFISAFQWVAWVGLFKRLVEGKGASKILRMFGKIPNYVGKQ</sequence>
<dbReference type="Proteomes" id="UP000230779">
    <property type="component" value="Unassembled WGS sequence"/>
</dbReference>
<feature type="transmembrane region" description="Helical" evidence="1">
    <location>
        <begin position="21"/>
        <end position="41"/>
    </location>
</feature>
<accession>A0A2M7RIP8</accession>
<dbReference type="EMBL" id="PFMD01000039">
    <property type="protein sequence ID" value="PIY96648.1"/>
    <property type="molecule type" value="Genomic_DNA"/>
</dbReference>
<organism evidence="2 3">
    <name type="scientific">Candidatus Kerfeldbacteria bacterium CG_4_10_14_0_8_um_filter_42_10</name>
    <dbReference type="NCBI Taxonomy" id="2014248"/>
    <lineage>
        <taxon>Bacteria</taxon>
        <taxon>Candidatus Kerfeldiibacteriota</taxon>
    </lineage>
</organism>
<keyword evidence="1" id="KW-1133">Transmembrane helix</keyword>
<keyword evidence="1" id="KW-0812">Transmembrane</keyword>
<feature type="transmembrane region" description="Helical" evidence="1">
    <location>
        <begin position="144"/>
        <end position="166"/>
    </location>
</feature>
<feature type="transmembrane region" description="Helical" evidence="1">
    <location>
        <begin position="172"/>
        <end position="196"/>
    </location>
</feature>
<keyword evidence="1" id="KW-0472">Membrane</keyword>